<proteinExistence type="predicted"/>
<dbReference type="EMBL" id="MNCJ02000321">
    <property type="protein sequence ID" value="KAF5803899.1"/>
    <property type="molecule type" value="Genomic_DNA"/>
</dbReference>
<organism evidence="2 3">
    <name type="scientific">Helianthus annuus</name>
    <name type="common">Common sunflower</name>
    <dbReference type="NCBI Taxonomy" id="4232"/>
    <lineage>
        <taxon>Eukaryota</taxon>
        <taxon>Viridiplantae</taxon>
        <taxon>Streptophyta</taxon>
        <taxon>Embryophyta</taxon>
        <taxon>Tracheophyta</taxon>
        <taxon>Spermatophyta</taxon>
        <taxon>Magnoliopsida</taxon>
        <taxon>eudicotyledons</taxon>
        <taxon>Gunneridae</taxon>
        <taxon>Pentapetalae</taxon>
        <taxon>asterids</taxon>
        <taxon>campanulids</taxon>
        <taxon>Asterales</taxon>
        <taxon>Asteraceae</taxon>
        <taxon>Asteroideae</taxon>
        <taxon>Heliantheae alliance</taxon>
        <taxon>Heliantheae</taxon>
        <taxon>Helianthus</taxon>
    </lineage>
</organism>
<dbReference type="Proteomes" id="UP000215914">
    <property type="component" value="Chromosome 6"/>
</dbReference>
<gene>
    <name evidence="2" type="ORF">HannXRQ_Chr06g0183791</name>
    <name evidence="1" type="ORF">HanXRQr2_Chr06g0276841</name>
</gene>
<dbReference type="InParanoid" id="A0A251UMK8"/>
<evidence type="ECO:0000313" key="2">
    <source>
        <dbReference type="EMBL" id="OTG23551.1"/>
    </source>
</evidence>
<dbReference type="AlphaFoldDB" id="A0A251UMK8"/>
<name>A0A251UMK8_HELAN</name>
<dbReference type="EMBL" id="CM007895">
    <property type="protein sequence ID" value="OTG23551.1"/>
    <property type="molecule type" value="Genomic_DNA"/>
</dbReference>
<sequence>MVVWWWCDGDGQRGNSRHCFSPVRSSGGHSHTAPKRDGQCCLFILQKGGGV</sequence>
<protein>
    <submittedName>
        <fullName evidence="2">Uncharacterized protein</fullName>
    </submittedName>
</protein>
<reference evidence="2" key="2">
    <citation type="submission" date="2017-02" db="EMBL/GenBank/DDBJ databases">
        <title>Sunflower complete genome.</title>
        <authorList>
            <person name="Langlade N."/>
            <person name="Munos S."/>
        </authorList>
    </citation>
    <scope>NUCLEOTIDE SEQUENCE [LARGE SCALE GENOMIC DNA]</scope>
    <source>
        <tissue evidence="2">Leaves</tissue>
    </source>
</reference>
<accession>A0A251UMK8</accession>
<reference evidence="1 3" key="1">
    <citation type="journal article" date="2017" name="Nature">
        <title>The sunflower genome provides insights into oil metabolism, flowering and Asterid evolution.</title>
        <authorList>
            <person name="Badouin H."/>
            <person name="Gouzy J."/>
            <person name="Grassa C.J."/>
            <person name="Murat F."/>
            <person name="Staton S.E."/>
            <person name="Cottret L."/>
            <person name="Lelandais-Briere C."/>
            <person name="Owens G.L."/>
            <person name="Carrere S."/>
            <person name="Mayjonade B."/>
            <person name="Legrand L."/>
            <person name="Gill N."/>
            <person name="Kane N.C."/>
            <person name="Bowers J.E."/>
            <person name="Hubner S."/>
            <person name="Bellec A."/>
            <person name="Berard A."/>
            <person name="Berges H."/>
            <person name="Blanchet N."/>
            <person name="Boniface M.C."/>
            <person name="Brunel D."/>
            <person name="Catrice O."/>
            <person name="Chaidir N."/>
            <person name="Claudel C."/>
            <person name="Donnadieu C."/>
            <person name="Faraut T."/>
            <person name="Fievet G."/>
            <person name="Helmstetter N."/>
            <person name="King M."/>
            <person name="Knapp S.J."/>
            <person name="Lai Z."/>
            <person name="Le Paslier M.C."/>
            <person name="Lippi Y."/>
            <person name="Lorenzon L."/>
            <person name="Mandel J.R."/>
            <person name="Marage G."/>
            <person name="Marchand G."/>
            <person name="Marquand E."/>
            <person name="Bret-Mestries E."/>
            <person name="Morien E."/>
            <person name="Nambeesan S."/>
            <person name="Nguyen T."/>
            <person name="Pegot-Espagnet P."/>
            <person name="Pouilly N."/>
            <person name="Raftis F."/>
            <person name="Sallet E."/>
            <person name="Schiex T."/>
            <person name="Thomas J."/>
            <person name="Vandecasteele C."/>
            <person name="Vares D."/>
            <person name="Vear F."/>
            <person name="Vautrin S."/>
            <person name="Crespi M."/>
            <person name="Mangin B."/>
            <person name="Burke J.M."/>
            <person name="Salse J."/>
            <person name="Munos S."/>
            <person name="Vincourt P."/>
            <person name="Rieseberg L.H."/>
            <person name="Langlade N.B."/>
        </authorList>
    </citation>
    <scope>NUCLEOTIDE SEQUENCE [LARGE SCALE GENOMIC DNA]</scope>
    <source>
        <strain evidence="3">cv. SF193</strain>
        <tissue evidence="1">Leaves</tissue>
    </source>
</reference>
<reference evidence="1" key="3">
    <citation type="submission" date="2020-06" db="EMBL/GenBank/DDBJ databases">
        <title>Helianthus annuus Genome sequencing and assembly Release 2.</title>
        <authorList>
            <person name="Gouzy J."/>
            <person name="Langlade N."/>
            <person name="Munos S."/>
        </authorList>
    </citation>
    <scope>NUCLEOTIDE SEQUENCE</scope>
    <source>
        <tissue evidence="1">Leaves</tissue>
    </source>
</reference>
<dbReference type="Gramene" id="mRNA:HanXRQr2_Chr06g0276841">
    <property type="protein sequence ID" value="CDS:HanXRQr2_Chr06g0276841.1"/>
    <property type="gene ID" value="HanXRQr2_Chr06g0276841"/>
</dbReference>
<evidence type="ECO:0000313" key="3">
    <source>
        <dbReference type="Proteomes" id="UP000215914"/>
    </source>
</evidence>
<keyword evidence="3" id="KW-1185">Reference proteome</keyword>
<evidence type="ECO:0000313" key="1">
    <source>
        <dbReference type="EMBL" id="KAF5803899.1"/>
    </source>
</evidence>